<protein>
    <recommendedName>
        <fullName evidence="14">Ger(X)C family spore germination protein</fullName>
    </recommendedName>
</protein>
<reference evidence="11 12" key="1">
    <citation type="submission" date="2018-06" db="EMBL/GenBank/DDBJ databases">
        <title>Genome conservation of Clostridium tetani.</title>
        <authorList>
            <person name="Bruggemann H."/>
            <person name="Popoff M.R."/>
        </authorList>
    </citation>
    <scope>NUCLEOTIDE SEQUENCE [LARGE SCALE GENOMIC DNA]</scope>
    <source>
        <strain evidence="11 12">2017.061</strain>
    </source>
</reference>
<dbReference type="InterPro" id="IPR057336">
    <property type="entry name" value="GerAC_N"/>
</dbReference>
<name>A0A4Q0VF08_CLOTA</name>
<keyword evidence="5" id="KW-0472">Membrane</keyword>
<evidence type="ECO:0000259" key="9">
    <source>
        <dbReference type="Pfam" id="PF25198"/>
    </source>
</evidence>
<keyword evidence="6" id="KW-0564">Palmitate</keyword>
<comment type="subcellular location">
    <subcellularLocation>
        <location evidence="1">Membrane</location>
        <topology evidence="1">Lipid-anchor</topology>
    </subcellularLocation>
</comment>
<evidence type="ECO:0008006" key="14">
    <source>
        <dbReference type="Google" id="ProtNLM"/>
    </source>
</evidence>
<evidence type="ECO:0000256" key="5">
    <source>
        <dbReference type="ARBA" id="ARBA00023136"/>
    </source>
</evidence>
<comment type="similarity">
    <text evidence="2">Belongs to the GerABKC lipoprotein family.</text>
</comment>
<dbReference type="PROSITE" id="PS51257">
    <property type="entry name" value="PROKAR_LIPOPROTEIN"/>
    <property type="match status" value="1"/>
</dbReference>
<dbReference type="InterPro" id="IPR008844">
    <property type="entry name" value="Spore_GerAC-like"/>
</dbReference>
<sequence length="393" mass="44496">MKKIYLVILLVFSLSFSSCENYKIERKDIDKTMLISVVGIDVSPEGKVLVTICPKVASTSENNSNVESKSYIINSEGDTIFEAVRKISVASDTRPFLGNVEHVIIGEEAAKKDIIRYLDYFSRDHEFRLNIKVFVTKGCTAKEILERASNSNMILSDYLKSLLSNVDNNSISSEIELSDLMHKFDNEFLSPYIPFLVIGDSNDTTINQFSINLNGYAIFKDAKLIGYLADKEARGLNWAIEKVKSGVLIVKDIHGDNIALEITEASSKIIPQSSKEKLSVLIKVHTSSNIAEITGREDIFTKNYFSYLEKEQNNIVKSEIESAIDFSNKNNSDIFDINGTIFRKYPMKWQTLQTEWDKIFPEIDIKVEVNSLINRSYEIRKPTDSKNKEGASK</sequence>
<dbReference type="Pfam" id="PF05504">
    <property type="entry name" value="Spore_GerAC"/>
    <property type="match status" value="1"/>
</dbReference>
<evidence type="ECO:0000256" key="6">
    <source>
        <dbReference type="ARBA" id="ARBA00023139"/>
    </source>
</evidence>
<dbReference type="RefSeq" id="WP_129029784.1">
    <property type="nucleotide sequence ID" value="NZ_AP026806.1"/>
</dbReference>
<evidence type="ECO:0000313" key="10">
    <source>
        <dbReference type="EMBL" id="BDR81489.1"/>
    </source>
</evidence>
<keyword evidence="7" id="KW-0449">Lipoprotein</keyword>
<dbReference type="GO" id="GO:0016020">
    <property type="term" value="C:membrane"/>
    <property type="evidence" value="ECO:0007669"/>
    <property type="project" value="UniProtKB-SubCell"/>
</dbReference>
<dbReference type="Gene3D" id="3.30.300.210">
    <property type="entry name" value="Nutrient germinant receptor protein C, domain 3"/>
    <property type="match status" value="1"/>
</dbReference>
<gene>
    <name evidence="11" type="ORF">DP130_02375</name>
    <name evidence="10" type="ORF">K234311028_17350</name>
</gene>
<reference evidence="10 13" key="2">
    <citation type="submission" date="2022-09" db="EMBL/GenBank/DDBJ databases">
        <title>complete genome sequences of Clostridium tetani str. KHSU-234311-028 isolated from soil.</title>
        <authorList>
            <person name="Sekizuka T."/>
            <person name="Shitada C."/>
            <person name="Takahashi M."/>
            <person name="Kuroda M."/>
        </authorList>
    </citation>
    <scope>NUCLEOTIDE SEQUENCE [LARGE SCALE GENOMIC DNA]</scope>
    <source>
        <strain evidence="10 13">KHSU-234311-028</strain>
    </source>
</reference>
<dbReference type="NCBIfam" id="TIGR02887">
    <property type="entry name" value="spore_ger_x_C"/>
    <property type="match status" value="1"/>
</dbReference>
<dbReference type="Proteomes" id="UP000290921">
    <property type="component" value="Unassembled WGS sequence"/>
</dbReference>
<evidence type="ECO:0000256" key="7">
    <source>
        <dbReference type="ARBA" id="ARBA00023288"/>
    </source>
</evidence>
<evidence type="ECO:0000256" key="2">
    <source>
        <dbReference type="ARBA" id="ARBA00007886"/>
    </source>
</evidence>
<dbReference type="EMBL" id="AP026818">
    <property type="protein sequence ID" value="BDR81489.1"/>
    <property type="molecule type" value="Genomic_DNA"/>
</dbReference>
<dbReference type="Pfam" id="PF25198">
    <property type="entry name" value="Spore_GerAC_N"/>
    <property type="match status" value="1"/>
</dbReference>
<feature type="domain" description="Spore germination protein N-terminal" evidence="9">
    <location>
        <begin position="26"/>
        <end position="196"/>
    </location>
</feature>
<keyword evidence="3" id="KW-0309">Germination</keyword>
<evidence type="ECO:0000256" key="4">
    <source>
        <dbReference type="ARBA" id="ARBA00022729"/>
    </source>
</evidence>
<dbReference type="AlphaFoldDB" id="A0A4Q0VF08"/>
<evidence type="ECO:0000259" key="8">
    <source>
        <dbReference type="Pfam" id="PF05504"/>
    </source>
</evidence>
<accession>A0A4Q0VF08</accession>
<evidence type="ECO:0000313" key="13">
    <source>
        <dbReference type="Proteomes" id="UP001321763"/>
    </source>
</evidence>
<evidence type="ECO:0000256" key="3">
    <source>
        <dbReference type="ARBA" id="ARBA00022544"/>
    </source>
</evidence>
<feature type="domain" description="Spore germination GerAC-like C-terminal" evidence="8">
    <location>
        <begin position="214"/>
        <end position="376"/>
    </location>
</feature>
<evidence type="ECO:0000313" key="12">
    <source>
        <dbReference type="Proteomes" id="UP000290921"/>
    </source>
</evidence>
<evidence type="ECO:0000313" key="11">
    <source>
        <dbReference type="EMBL" id="RXI49851.1"/>
    </source>
</evidence>
<organism evidence="11 12">
    <name type="scientific">Clostridium tetani</name>
    <dbReference type="NCBI Taxonomy" id="1513"/>
    <lineage>
        <taxon>Bacteria</taxon>
        <taxon>Bacillati</taxon>
        <taxon>Bacillota</taxon>
        <taxon>Clostridia</taxon>
        <taxon>Eubacteriales</taxon>
        <taxon>Clostridiaceae</taxon>
        <taxon>Clostridium</taxon>
    </lineage>
</organism>
<proteinExistence type="inferred from homology"/>
<dbReference type="PANTHER" id="PTHR35789">
    <property type="entry name" value="SPORE GERMINATION PROTEIN B3"/>
    <property type="match status" value="1"/>
</dbReference>
<dbReference type="EMBL" id="QMAP01000002">
    <property type="protein sequence ID" value="RXI49851.1"/>
    <property type="molecule type" value="Genomic_DNA"/>
</dbReference>
<dbReference type="Proteomes" id="UP001321763">
    <property type="component" value="Chromosome"/>
</dbReference>
<keyword evidence="4" id="KW-0732">Signal</keyword>
<dbReference type="PANTHER" id="PTHR35789:SF1">
    <property type="entry name" value="SPORE GERMINATION PROTEIN B3"/>
    <property type="match status" value="1"/>
</dbReference>
<evidence type="ECO:0000256" key="1">
    <source>
        <dbReference type="ARBA" id="ARBA00004635"/>
    </source>
</evidence>
<dbReference type="InterPro" id="IPR046953">
    <property type="entry name" value="Spore_GerAC-like_C"/>
</dbReference>
<dbReference type="GO" id="GO:0009847">
    <property type="term" value="P:spore germination"/>
    <property type="evidence" value="ECO:0007669"/>
    <property type="project" value="InterPro"/>
</dbReference>
<dbReference type="InterPro" id="IPR038501">
    <property type="entry name" value="Spore_GerAC_C_sf"/>
</dbReference>